<dbReference type="SUPFAM" id="SSF53448">
    <property type="entry name" value="Nucleotide-diphospho-sugar transferases"/>
    <property type="match status" value="1"/>
</dbReference>
<evidence type="ECO:0000313" key="4">
    <source>
        <dbReference type="Proteomes" id="UP000640274"/>
    </source>
</evidence>
<dbReference type="Proteomes" id="UP000640274">
    <property type="component" value="Unassembled WGS sequence"/>
</dbReference>
<evidence type="ECO:0000259" key="1">
    <source>
        <dbReference type="Pfam" id="PF00483"/>
    </source>
</evidence>
<dbReference type="PANTHER" id="PTHR22572">
    <property type="entry name" value="SUGAR-1-PHOSPHATE GUANYL TRANSFERASE"/>
    <property type="match status" value="1"/>
</dbReference>
<dbReference type="CDD" id="cd06426">
    <property type="entry name" value="NTP_transferase_like_2"/>
    <property type="match status" value="1"/>
</dbReference>
<name>A0A934MMI6_9BACL</name>
<protein>
    <submittedName>
        <fullName evidence="3">Nucleotidyltransferase family protein</fullName>
    </submittedName>
</protein>
<evidence type="ECO:0000313" key="3">
    <source>
        <dbReference type="EMBL" id="MBJ6359981.1"/>
    </source>
</evidence>
<dbReference type="AlphaFoldDB" id="A0A934MMI6"/>
<feature type="domain" description="CBS" evidence="2">
    <location>
        <begin position="62"/>
        <end position="106"/>
    </location>
</feature>
<reference evidence="3" key="1">
    <citation type="submission" date="2020-12" db="EMBL/GenBank/DDBJ databases">
        <authorList>
            <person name="Huq M.A."/>
        </authorList>
    </citation>
    <scope>NUCLEOTIDE SEQUENCE</scope>
    <source>
        <strain evidence="3">MAHUQ-46</strain>
    </source>
</reference>
<dbReference type="InterPro" id="IPR046342">
    <property type="entry name" value="CBS_dom_sf"/>
</dbReference>
<dbReference type="EMBL" id="JAELUP010000003">
    <property type="protein sequence ID" value="MBJ6359981.1"/>
    <property type="molecule type" value="Genomic_DNA"/>
</dbReference>
<dbReference type="Pfam" id="PF00483">
    <property type="entry name" value="NTP_transferase"/>
    <property type="match status" value="1"/>
</dbReference>
<dbReference type="RefSeq" id="WP_199017506.1">
    <property type="nucleotide sequence ID" value="NZ_JAELUP010000003.1"/>
</dbReference>
<organism evidence="3 4">
    <name type="scientific">Paenibacillus roseus</name>
    <dbReference type="NCBI Taxonomy" id="2798579"/>
    <lineage>
        <taxon>Bacteria</taxon>
        <taxon>Bacillati</taxon>
        <taxon>Bacillota</taxon>
        <taxon>Bacilli</taxon>
        <taxon>Bacillales</taxon>
        <taxon>Paenibacillaceae</taxon>
        <taxon>Paenibacillus</taxon>
    </lineage>
</organism>
<dbReference type="Gene3D" id="3.90.550.10">
    <property type="entry name" value="Spore Coat Polysaccharide Biosynthesis Protein SpsA, Chain A"/>
    <property type="match status" value="1"/>
</dbReference>
<proteinExistence type="predicted"/>
<dbReference type="InterPro" id="IPR000644">
    <property type="entry name" value="CBS_dom"/>
</dbReference>
<feature type="domain" description="Nucleotidyl transferase" evidence="1">
    <location>
        <begin position="123"/>
        <end position="344"/>
    </location>
</feature>
<dbReference type="CDD" id="cd04607">
    <property type="entry name" value="CBS_pair_NTP_transferase_assoc"/>
    <property type="match status" value="1"/>
</dbReference>
<dbReference type="InterPro" id="IPR005835">
    <property type="entry name" value="NTP_transferase_dom"/>
</dbReference>
<dbReference type="Pfam" id="PF00571">
    <property type="entry name" value="CBS"/>
    <property type="match status" value="1"/>
</dbReference>
<dbReference type="Gene3D" id="3.10.580.10">
    <property type="entry name" value="CBS-domain"/>
    <property type="match status" value="1"/>
</dbReference>
<dbReference type="InterPro" id="IPR050486">
    <property type="entry name" value="Mannose-1P_guanyltransferase"/>
</dbReference>
<comment type="caution">
    <text evidence="3">The sequence shown here is derived from an EMBL/GenBank/DDBJ whole genome shotgun (WGS) entry which is preliminary data.</text>
</comment>
<dbReference type="InterPro" id="IPR029044">
    <property type="entry name" value="Nucleotide-diphossugar_trans"/>
</dbReference>
<evidence type="ECO:0000259" key="2">
    <source>
        <dbReference type="Pfam" id="PF00571"/>
    </source>
</evidence>
<sequence length="349" mass="38995">MRECANLMIGPYATIREAIAVIEKESAQIALVAGPDCRLLGTVTDGDVRRGILDGLSLEQPVERVMNAKPSTIVRGTPWKTAYDLMLGKGLRRIPVLSPDGIIAGMEALEDYLKPHPRENSIVIMAGGLGSRLAPLTKDCPKPLLKVGSKPLLETILESLIAYSFRKFYFSVNYKADMIESYFGDGSRWGVRIEYLREEEPLGTAGALSLLPSIPEQPLIVINGDLLTSLNFAHLLHYHQEHAGLATMCIREYAYSIPYGVVDTDQHRFLGIREKPVHRTFVNAGIYVLEPRILAAIPRSTYTDMTALFEQLAAHDEKLAVFPVQEYWLDIGKMDDYERANREYGEVFP</sequence>
<accession>A0A934MMI6</accession>
<keyword evidence="4" id="KW-1185">Reference proteome</keyword>
<gene>
    <name evidence="3" type="ORF">JFN88_01420</name>
</gene>
<dbReference type="SUPFAM" id="SSF54631">
    <property type="entry name" value="CBS-domain pair"/>
    <property type="match status" value="1"/>
</dbReference>